<feature type="compositionally biased region" description="Gly residues" evidence="1">
    <location>
        <begin position="70"/>
        <end position="81"/>
    </location>
</feature>
<evidence type="ECO:0000256" key="1">
    <source>
        <dbReference type="SAM" id="MobiDB-lite"/>
    </source>
</evidence>
<reference evidence="2 3" key="1">
    <citation type="submission" date="2020-06" db="EMBL/GenBank/DDBJ databases">
        <title>Genome sequence of 2 isolates from Red Sea Mangroves.</title>
        <authorList>
            <person name="Sefrji F."/>
            <person name="Michoud G."/>
            <person name="Merlino G."/>
            <person name="Daffonchio D."/>
        </authorList>
    </citation>
    <scope>NUCLEOTIDE SEQUENCE [LARGE SCALE GENOMIC DNA]</scope>
    <source>
        <strain evidence="2 3">R1DC25</strain>
    </source>
</reference>
<dbReference type="Proteomes" id="UP000593594">
    <property type="component" value="Chromosome"/>
</dbReference>
<proteinExistence type="predicted"/>
<protein>
    <submittedName>
        <fullName evidence="2">Uncharacterized protein</fullName>
    </submittedName>
</protein>
<evidence type="ECO:0000313" key="3">
    <source>
        <dbReference type="Proteomes" id="UP000593594"/>
    </source>
</evidence>
<evidence type="ECO:0000313" key="2">
    <source>
        <dbReference type="EMBL" id="QPC44938.1"/>
    </source>
</evidence>
<feature type="region of interest" description="Disordered" evidence="1">
    <location>
        <begin position="13"/>
        <end position="81"/>
    </location>
</feature>
<organism evidence="2 3">
    <name type="scientific">Kaustia mangrovi</name>
    <dbReference type="NCBI Taxonomy" id="2593653"/>
    <lineage>
        <taxon>Bacteria</taxon>
        <taxon>Pseudomonadati</taxon>
        <taxon>Pseudomonadota</taxon>
        <taxon>Alphaproteobacteria</taxon>
        <taxon>Hyphomicrobiales</taxon>
        <taxon>Parvibaculaceae</taxon>
        <taxon>Kaustia</taxon>
    </lineage>
</organism>
<accession>A0A7S8HE26</accession>
<dbReference type="KEGG" id="kmn:HW532_20895"/>
<dbReference type="EMBL" id="CP058214">
    <property type="protein sequence ID" value="QPC44938.1"/>
    <property type="molecule type" value="Genomic_DNA"/>
</dbReference>
<gene>
    <name evidence="2" type="ORF">HW532_20895</name>
</gene>
<dbReference type="AlphaFoldDB" id="A0A7S8HE26"/>
<feature type="compositionally biased region" description="Basic and acidic residues" evidence="1">
    <location>
        <begin position="44"/>
        <end position="56"/>
    </location>
</feature>
<sequence length="81" mass="8269">MSLIGGALGVAQSLFGGSEKPPKPKLPAPPAPDARSPGAKIKVGNKDKQDDGKDPTEFVGFTEKRKRGKSLGGTGRGGLVI</sequence>
<dbReference type="RefSeq" id="WP_213162311.1">
    <property type="nucleotide sequence ID" value="NZ_CP058214.1"/>
</dbReference>
<keyword evidence="3" id="KW-1185">Reference proteome</keyword>
<name>A0A7S8HE26_9HYPH</name>